<dbReference type="GO" id="GO:0043565">
    <property type="term" value="F:sequence-specific DNA binding"/>
    <property type="evidence" value="ECO:0007669"/>
    <property type="project" value="InterPro"/>
</dbReference>
<dbReference type="PANTHER" id="PTHR43130">
    <property type="entry name" value="ARAC-FAMILY TRANSCRIPTIONAL REGULATOR"/>
    <property type="match status" value="1"/>
</dbReference>
<dbReference type="InterPro" id="IPR020449">
    <property type="entry name" value="Tscrpt_reg_AraC-type_HTH"/>
</dbReference>
<organism evidence="6 7">
    <name type="scientific">Rhodobacter capsulatus (strain ATCC BAA-309 / NBRC 16581 / SB1003)</name>
    <dbReference type="NCBI Taxonomy" id="272942"/>
    <lineage>
        <taxon>Bacteria</taxon>
        <taxon>Pseudomonadati</taxon>
        <taxon>Pseudomonadota</taxon>
        <taxon>Alphaproteobacteria</taxon>
        <taxon>Rhodobacterales</taxon>
        <taxon>Rhodobacter group</taxon>
        <taxon>Rhodobacter</taxon>
    </lineage>
</organism>
<keyword evidence="2" id="KW-0238">DNA-binding</keyword>
<dbReference type="SMART" id="SM00342">
    <property type="entry name" value="HTH_ARAC"/>
    <property type="match status" value="1"/>
</dbReference>
<dbReference type="SUPFAM" id="SSF52317">
    <property type="entry name" value="Class I glutamine amidotransferase-like"/>
    <property type="match status" value="1"/>
</dbReference>
<evidence type="ECO:0000259" key="5">
    <source>
        <dbReference type="PROSITE" id="PS01124"/>
    </source>
</evidence>
<evidence type="ECO:0000256" key="2">
    <source>
        <dbReference type="ARBA" id="ARBA00023125"/>
    </source>
</evidence>
<dbReference type="GeneID" id="31490286"/>
<evidence type="ECO:0000256" key="1">
    <source>
        <dbReference type="ARBA" id="ARBA00023015"/>
    </source>
</evidence>
<name>D5AT40_RHOCB</name>
<dbReference type="RefSeq" id="WP_013067126.1">
    <property type="nucleotide sequence ID" value="NC_014034.1"/>
</dbReference>
<dbReference type="PRINTS" id="PR00032">
    <property type="entry name" value="HTHARAC"/>
</dbReference>
<dbReference type="OrthoDB" id="9793400at2"/>
<reference evidence="6 7" key="2">
    <citation type="journal article" date="2010" name="J. Bacteriol.">
        <title>Complete genome sequence of the photosynthetic purple nonsulfur bacterium Rhodobacter capsulatus SB 1003.</title>
        <authorList>
            <person name="Strnad H."/>
            <person name="Lapidus A."/>
            <person name="Paces J."/>
            <person name="Ulbrich P."/>
            <person name="Vlcek C."/>
            <person name="Paces V."/>
            <person name="Haselkorn R."/>
        </authorList>
    </citation>
    <scope>NUCLEOTIDE SEQUENCE [LARGE SCALE GENOMIC DNA]</scope>
    <source>
        <strain evidence="7">ATCC BAA-309 / NBRC 16581 / SB1003</strain>
    </source>
</reference>
<evidence type="ECO:0000313" key="6">
    <source>
        <dbReference type="EMBL" id="ADE85147.1"/>
    </source>
</evidence>
<gene>
    <name evidence="6" type="ordered locus">RCAP_rcc01401</name>
</gene>
<dbReference type="Pfam" id="PF12833">
    <property type="entry name" value="HTH_18"/>
    <property type="match status" value="1"/>
</dbReference>
<dbReference type="PROSITE" id="PS00041">
    <property type="entry name" value="HTH_ARAC_FAMILY_1"/>
    <property type="match status" value="1"/>
</dbReference>
<dbReference type="Gene3D" id="1.10.10.60">
    <property type="entry name" value="Homeodomain-like"/>
    <property type="match status" value="1"/>
</dbReference>
<dbReference type="SUPFAM" id="SSF46689">
    <property type="entry name" value="Homeodomain-like"/>
    <property type="match status" value="2"/>
</dbReference>
<dbReference type="InterPro" id="IPR018060">
    <property type="entry name" value="HTH_AraC"/>
</dbReference>
<dbReference type="Proteomes" id="UP000002361">
    <property type="component" value="Chromosome"/>
</dbReference>
<dbReference type="AlphaFoldDB" id="D5AT40"/>
<keyword evidence="3" id="KW-0804">Transcription</keyword>
<proteinExistence type="predicted"/>
<sequence length="363" mass="38238">MTDSAPLVPLGAAFFPVETPGETRKYAFVLVPGFTLLAFSSAVEPLRIANQLSQQPLYQWRLLSEEGRAVASSSGISVCSEGALAPLPRDTRLFVCSGNPASAAAAPPVVAMVNRHARFGGTVGGICTGAVALAQAGLLQGVPFTLHWENQPAFCEAFPDLTPSPAMFEIAPRVMTCGGGAASTDMMIALIAADHGAEFAAMVSEMCLRKVMVGVDGAQRSALSVLIRSRNPGLIAIVARMKAHLEEPLSLTDLARGSGYSRRHVERMFVSVLGETPGDFYRGLRLDHGRNLLSTTDMTLIEVAVACGFASVAHFSRSFRARFGLAPTKFHGARRRGRSGEGGDGAKDGSGLPPAARRNRGGS</sequence>
<dbReference type="GO" id="GO:0003700">
    <property type="term" value="F:DNA-binding transcription factor activity"/>
    <property type="evidence" value="ECO:0007669"/>
    <property type="project" value="InterPro"/>
</dbReference>
<accession>D5AT40</accession>
<protein>
    <submittedName>
        <fullName evidence="6">Transcriptional regulator, AraC family</fullName>
    </submittedName>
</protein>
<dbReference type="PANTHER" id="PTHR43130:SF3">
    <property type="entry name" value="HTH-TYPE TRANSCRIPTIONAL REGULATOR RV1931C"/>
    <property type="match status" value="1"/>
</dbReference>
<feature type="compositionally biased region" description="Basic and acidic residues" evidence="4">
    <location>
        <begin position="338"/>
        <end position="347"/>
    </location>
</feature>
<dbReference type="CDD" id="cd03136">
    <property type="entry name" value="GATase1_AraC_ArgR_like"/>
    <property type="match status" value="1"/>
</dbReference>
<dbReference type="STRING" id="272942.RCAP_rcc01401"/>
<reference key="1">
    <citation type="submission" date="2008-12" db="EMBL/GenBank/DDBJ databases">
        <title>Complete genome sequence of Rhodobacter capsulatus SB1003.</title>
        <authorList>
            <person name="Strnad H."/>
            <person name="Lapidus A."/>
            <person name="Vlcek C."/>
            <person name="Ulbrich P."/>
            <person name="Paces J."/>
            <person name="Maltsev N."/>
            <person name="Kumar V."/>
            <person name="Kogan Y."/>
            <person name="Milgram A."/>
            <person name="Rebrekov D."/>
            <person name="Mazur M."/>
            <person name="Cox R."/>
            <person name="Kyrpides N."/>
            <person name="Kolar M."/>
            <person name="Sachova J."/>
            <person name="Ridl J."/>
            <person name="Ivanova N."/>
            <person name="Kapatral V."/>
            <person name="Los T."/>
            <person name="Lykidis A."/>
            <person name="Mikhailova N."/>
            <person name="Reznik G."/>
            <person name="Vasieva O."/>
            <person name="Fonstein M."/>
            <person name="Paces V."/>
            <person name="Haselkorn R."/>
        </authorList>
    </citation>
    <scope>NUCLEOTIDE SEQUENCE</scope>
    <source>
        <strain>SB1003</strain>
    </source>
</reference>
<dbReference type="KEGG" id="rcp:RCAP_rcc01401"/>
<dbReference type="PROSITE" id="PS01124">
    <property type="entry name" value="HTH_ARAC_FAMILY_2"/>
    <property type="match status" value="1"/>
</dbReference>
<feature type="region of interest" description="Disordered" evidence="4">
    <location>
        <begin position="332"/>
        <end position="363"/>
    </location>
</feature>
<dbReference type="InterPro" id="IPR052158">
    <property type="entry name" value="INH-QAR"/>
</dbReference>
<dbReference type="Gene3D" id="3.40.50.880">
    <property type="match status" value="1"/>
</dbReference>
<evidence type="ECO:0000256" key="4">
    <source>
        <dbReference type="SAM" id="MobiDB-lite"/>
    </source>
</evidence>
<feature type="domain" description="HTH araC/xylS-type" evidence="5">
    <location>
        <begin position="235"/>
        <end position="333"/>
    </location>
</feature>
<keyword evidence="7" id="KW-1185">Reference proteome</keyword>
<dbReference type="EMBL" id="CP001312">
    <property type="protein sequence ID" value="ADE85147.1"/>
    <property type="molecule type" value="Genomic_DNA"/>
</dbReference>
<keyword evidence="1" id="KW-0805">Transcription regulation</keyword>
<dbReference type="InterPro" id="IPR018062">
    <property type="entry name" value="HTH_AraC-typ_CS"/>
</dbReference>
<dbReference type="eggNOG" id="COG4977">
    <property type="taxonomic scope" value="Bacteria"/>
</dbReference>
<dbReference type="HOGENOM" id="CLU_000445_59_0_5"/>
<dbReference type="InterPro" id="IPR009057">
    <property type="entry name" value="Homeodomain-like_sf"/>
</dbReference>
<evidence type="ECO:0000313" key="7">
    <source>
        <dbReference type="Proteomes" id="UP000002361"/>
    </source>
</evidence>
<evidence type="ECO:0000256" key="3">
    <source>
        <dbReference type="ARBA" id="ARBA00023163"/>
    </source>
</evidence>
<dbReference type="InterPro" id="IPR029062">
    <property type="entry name" value="Class_I_gatase-like"/>
</dbReference>